<dbReference type="GO" id="GO:0006826">
    <property type="term" value="P:iron ion transport"/>
    <property type="evidence" value="ECO:0007669"/>
    <property type="project" value="TreeGrafter"/>
</dbReference>
<dbReference type="InterPro" id="IPR045087">
    <property type="entry name" value="Cu-oxidase_fam"/>
</dbReference>
<keyword evidence="3" id="KW-0560">Oxidoreductase</keyword>
<evidence type="ECO:0000313" key="6">
    <source>
        <dbReference type="EMBL" id="CAF0776195.1"/>
    </source>
</evidence>
<dbReference type="FunFam" id="2.60.40.420:FF:000045">
    <property type="entry name" value="Laccase 2"/>
    <property type="match status" value="1"/>
</dbReference>
<dbReference type="OrthoDB" id="2121828at2759"/>
<dbReference type="AlphaFoldDB" id="A0A813R5K8"/>
<dbReference type="Gene3D" id="2.60.40.420">
    <property type="entry name" value="Cupredoxins - blue copper proteins"/>
    <property type="match status" value="1"/>
</dbReference>
<dbReference type="Proteomes" id="UP000663879">
    <property type="component" value="Unassembled WGS sequence"/>
</dbReference>
<keyword evidence="4" id="KW-0186">Copper</keyword>
<comment type="similarity">
    <text evidence="1">Belongs to the multicopper oxidase family.</text>
</comment>
<dbReference type="CDD" id="cd13884">
    <property type="entry name" value="CuRO_2_tcLCC_insect_like"/>
    <property type="match status" value="1"/>
</dbReference>
<sequence length="182" mass="21306">MVFLVYSFALIIRDKDDPNINLYDFDLKEHYMILIEWNSNPLQSIYGSYLHSALFGTEHAISINGKGGFREEPNLNVPLETYHVKKGFRYRFRIINSAIQNCIMHLSIDEHNMTLIATDGQPIVPIEIESLEILSGERYDFVLNANKNPSDYWIKVQGKGSCEYNKLFQRAILRYDRYEKMD</sequence>
<dbReference type="InterPro" id="IPR001117">
    <property type="entry name" value="Cu-oxidase_2nd"/>
</dbReference>
<dbReference type="GO" id="GO:0046872">
    <property type="term" value="F:metal ion binding"/>
    <property type="evidence" value="ECO:0007669"/>
    <property type="project" value="UniProtKB-KW"/>
</dbReference>
<keyword evidence="7" id="KW-1185">Reference proteome</keyword>
<protein>
    <recommendedName>
        <fullName evidence="5">Plastocyanin-like domain-containing protein</fullName>
    </recommendedName>
</protein>
<dbReference type="GO" id="GO:0005886">
    <property type="term" value="C:plasma membrane"/>
    <property type="evidence" value="ECO:0007669"/>
    <property type="project" value="TreeGrafter"/>
</dbReference>
<dbReference type="InterPro" id="IPR008972">
    <property type="entry name" value="Cupredoxin"/>
</dbReference>
<dbReference type="PANTHER" id="PTHR11709:SF394">
    <property type="entry name" value="FI03373P-RELATED"/>
    <property type="match status" value="1"/>
</dbReference>
<dbReference type="PANTHER" id="PTHR11709">
    <property type="entry name" value="MULTI-COPPER OXIDASE"/>
    <property type="match status" value="1"/>
</dbReference>
<dbReference type="GO" id="GO:0016491">
    <property type="term" value="F:oxidoreductase activity"/>
    <property type="evidence" value="ECO:0007669"/>
    <property type="project" value="UniProtKB-KW"/>
</dbReference>
<comment type="caution">
    <text evidence="6">The sequence shown here is derived from an EMBL/GenBank/DDBJ whole genome shotgun (WGS) entry which is preliminary data.</text>
</comment>
<dbReference type="SUPFAM" id="SSF49503">
    <property type="entry name" value="Cupredoxins"/>
    <property type="match status" value="1"/>
</dbReference>
<dbReference type="EMBL" id="CAJNOC010000556">
    <property type="protein sequence ID" value="CAF0776195.1"/>
    <property type="molecule type" value="Genomic_DNA"/>
</dbReference>
<evidence type="ECO:0000256" key="2">
    <source>
        <dbReference type="ARBA" id="ARBA00022723"/>
    </source>
</evidence>
<name>A0A813R5K8_9BILA</name>
<gene>
    <name evidence="6" type="ORF">OXX778_LOCUS5214</name>
</gene>
<evidence type="ECO:0000256" key="1">
    <source>
        <dbReference type="ARBA" id="ARBA00010609"/>
    </source>
</evidence>
<feature type="domain" description="Plastocyanin-like" evidence="5">
    <location>
        <begin position="30"/>
        <end position="176"/>
    </location>
</feature>
<proteinExistence type="inferred from homology"/>
<evidence type="ECO:0000313" key="7">
    <source>
        <dbReference type="Proteomes" id="UP000663879"/>
    </source>
</evidence>
<organism evidence="6 7">
    <name type="scientific">Brachionus calyciflorus</name>
    <dbReference type="NCBI Taxonomy" id="104777"/>
    <lineage>
        <taxon>Eukaryota</taxon>
        <taxon>Metazoa</taxon>
        <taxon>Spiralia</taxon>
        <taxon>Gnathifera</taxon>
        <taxon>Rotifera</taxon>
        <taxon>Eurotatoria</taxon>
        <taxon>Monogononta</taxon>
        <taxon>Pseudotrocha</taxon>
        <taxon>Ploima</taxon>
        <taxon>Brachionidae</taxon>
        <taxon>Brachionus</taxon>
    </lineage>
</organism>
<evidence type="ECO:0000259" key="5">
    <source>
        <dbReference type="Pfam" id="PF00394"/>
    </source>
</evidence>
<reference evidence="6" key="1">
    <citation type="submission" date="2021-02" db="EMBL/GenBank/DDBJ databases">
        <authorList>
            <person name="Nowell W R."/>
        </authorList>
    </citation>
    <scope>NUCLEOTIDE SEQUENCE</scope>
    <source>
        <strain evidence="6">Ploen Becks lab</strain>
    </source>
</reference>
<dbReference type="Pfam" id="PF00394">
    <property type="entry name" value="Cu-oxidase"/>
    <property type="match status" value="1"/>
</dbReference>
<keyword evidence="2" id="KW-0479">Metal-binding</keyword>
<evidence type="ECO:0000256" key="4">
    <source>
        <dbReference type="ARBA" id="ARBA00023008"/>
    </source>
</evidence>
<evidence type="ECO:0000256" key="3">
    <source>
        <dbReference type="ARBA" id="ARBA00023002"/>
    </source>
</evidence>
<accession>A0A813R5K8</accession>